<dbReference type="GeneID" id="94430032"/>
<gene>
    <name evidence="2" type="ORF">CSUI_006667</name>
</gene>
<feature type="compositionally biased region" description="Acidic residues" evidence="1">
    <location>
        <begin position="85"/>
        <end position="94"/>
    </location>
</feature>
<evidence type="ECO:0000256" key="1">
    <source>
        <dbReference type="SAM" id="MobiDB-lite"/>
    </source>
</evidence>
<evidence type="ECO:0000313" key="3">
    <source>
        <dbReference type="Proteomes" id="UP000221165"/>
    </source>
</evidence>
<feature type="region of interest" description="Disordered" evidence="1">
    <location>
        <begin position="25"/>
        <end position="52"/>
    </location>
</feature>
<dbReference type="RefSeq" id="XP_067921204.1">
    <property type="nucleotide sequence ID" value="XM_068066821.1"/>
</dbReference>
<feature type="compositionally biased region" description="Low complexity" evidence="1">
    <location>
        <begin position="25"/>
        <end position="34"/>
    </location>
</feature>
<dbReference type="Proteomes" id="UP000221165">
    <property type="component" value="Unassembled WGS sequence"/>
</dbReference>
<dbReference type="AlphaFoldDB" id="A0A2C6KT50"/>
<protein>
    <submittedName>
        <fullName evidence="2">Uncharacterized protein</fullName>
    </submittedName>
</protein>
<dbReference type="EMBL" id="MIGC01003399">
    <property type="protein sequence ID" value="PHJ19505.1"/>
    <property type="molecule type" value="Genomic_DNA"/>
</dbReference>
<keyword evidence="3" id="KW-1185">Reference proteome</keyword>
<organism evidence="2 3">
    <name type="scientific">Cystoisospora suis</name>
    <dbReference type="NCBI Taxonomy" id="483139"/>
    <lineage>
        <taxon>Eukaryota</taxon>
        <taxon>Sar</taxon>
        <taxon>Alveolata</taxon>
        <taxon>Apicomplexa</taxon>
        <taxon>Conoidasida</taxon>
        <taxon>Coccidia</taxon>
        <taxon>Eucoccidiorida</taxon>
        <taxon>Eimeriorina</taxon>
        <taxon>Sarcocystidae</taxon>
        <taxon>Cystoisospora</taxon>
    </lineage>
</organism>
<feature type="region of interest" description="Disordered" evidence="1">
    <location>
        <begin position="82"/>
        <end position="111"/>
    </location>
</feature>
<evidence type="ECO:0000313" key="2">
    <source>
        <dbReference type="EMBL" id="PHJ19505.1"/>
    </source>
</evidence>
<name>A0A2C6KT50_9APIC</name>
<proteinExistence type="predicted"/>
<accession>A0A2C6KT50</accession>
<sequence length="163" mass="18255">MLRNPTDIAFSLLSARTASTAFSSSILSSPFSPSRAFVSEDEEERRKEKEGAARASKRFSVFGVVNIVPIILHLLEDRKCTSYGEEGEDEEEAEASPPLGSSWRGSSAVDEEEVQFLPSSLSLLSSSPFPPSPCPSRFFFSRLKPRHSTERSEYRKFQRELED</sequence>
<reference evidence="2 3" key="1">
    <citation type="journal article" date="2017" name="Int. J. Parasitol.">
        <title>The genome of the protozoan parasite Cystoisospora suis and a reverse vaccinology approach to identify vaccine candidates.</title>
        <authorList>
            <person name="Palmieri N."/>
            <person name="Shrestha A."/>
            <person name="Ruttkowski B."/>
            <person name="Beck T."/>
            <person name="Vogl C."/>
            <person name="Tomley F."/>
            <person name="Blake D.P."/>
            <person name="Joachim A."/>
        </authorList>
    </citation>
    <scope>NUCLEOTIDE SEQUENCE [LARGE SCALE GENOMIC DNA]</scope>
    <source>
        <strain evidence="2 3">Wien I</strain>
    </source>
</reference>
<comment type="caution">
    <text evidence="2">The sequence shown here is derived from an EMBL/GenBank/DDBJ whole genome shotgun (WGS) entry which is preliminary data.</text>
</comment>
<dbReference type="VEuPathDB" id="ToxoDB:CSUI_006667"/>